<dbReference type="Proteomes" id="UP001217476">
    <property type="component" value="Chromosome"/>
</dbReference>
<evidence type="ECO:0000313" key="4">
    <source>
        <dbReference type="Proteomes" id="UP001217476"/>
    </source>
</evidence>
<evidence type="ECO:0000259" key="2">
    <source>
        <dbReference type="Pfam" id="PF13449"/>
    </source>
</evidence>
<evidence type="ECO:0000256" key="1">
    <source>
        <dbReference type="SAM" id="SignalP"/>
    </source>
</evidence>
<dbReference type="PANTHER" id="PTHR37957:SF1">
    <property type="entry name" value="PHYTASE-LIKE DOMAIN-CONTAINING PROTEIN"/>
    <property type="match status" value="1"/>
</dbReference>
<keyword evidence="1" id="KW-0732">Signal</keyword>
<accession>A0AAJ5VVT5</accession>
<feature type="domain" description="Phytase-like" evidence="2">
    <location>
        <begin position="90"/>
        <end position="411"/>
    </location>
</feature>
<feature type="signal peptide" evidence="1">
    <location>
        <begin position="1"/>
        <end position="21"/>
    </location>
</feature>
<dbReference type="PANTHER" id="PTHR37957">
    <property type="entry name" value="BLR7070 PROTEIN"/>
    <property type="match status" value="1"/>
</dbReference>
<organism evidence="3 4">
    <name type="scientific">Candidatus Devosia phytovorans</name>
    <dbReference type="NCBI Taxonomy" id="3121372"/>
    <lineage>
        <taxon>Bacteria</taxon>
        <taxon>Pseudomonadati</taxon>
        <taxon>Pseudomonadota</taxon>
        <taxon>Alphaproteobacteria</taxon>
        <taxon>Hyphomicrobiales</taxon>
        <taxon>Devosiaceae</taxon>
        <taxon>Devosia</taxon>
    </lineage>
</organism>
<sequence>MSLKALLAGAGLAALATAAFAQDNAASGPVAFDATLKAHAELPAQTFVPAPADAPYGLQMSGRFTSGKRVETPYGWANPASGIAMPFPGQPVQGMSGVRSLGDDRFVFLTDNGFGNKANSSDAMLMFNFMKMDWENGKVGLERTVFLSDPNRVVPFPIVTEHSESRYLTGADFDPESIQPVGDHFWIGDEFGPWLIEVDATGVVLQVVATNPGGVEYKSPDNQFVSTPAGGATVTGVNTGRSGGYEGMAQSMDGKTLYPLLEKPFYDEEAGALELIGEQPVIRMLEFNVADASWSDTVRYYPLDDAGHAIGDFNIFEGTRGLIIERDNGEGDDGREGAAAFKRIYLVDLERADENGVLEKIAYIDLMNIQDPEGIAPRGSKDGVFTFPFVTIEDVDLVDATTIVVANDNNYPGSTGREAGRADDNEYILLDVADFLKAE</sequence>
<protein>
    <submittedName>
        <fullName evidence="3">Esterase-like activity of phytase family protein</fullName>
    </submittedName>
</protein>
<reference evidence="3" key="1">
    <citation type="submission" date="2023-03" db="EMBL/GenBank/DDBJ databases">
        <title>Andean soil-derived lignocellulolytic bacterial consortium as a source of novel taxa and putative plastic-active enzymes.</title>
        <authorList>
            <person name="Diaz-Garcia L."/>
            <person name="Chuvochina M."/>
            <person name="Feuerriegel G."/>
            <person name="Bunk B."/>
            <person name="Sproer C."/>
            <person name="Streit W.R."/>
            <person name="Rodriguez L.M."/>
            <person name="Overmann J."/>
            <person name="Jimenez D.J."/>
        </authorList>
    </citation>
    <scope>NUCLEOTIDE SEQUENCE</scope>
    <source>
        <strain evidence="3">MAG 4196</strain>
    </source>
</reference>
<dbReference type="InterPro" id="IPR027372">
    <property type="entry name" value="Phytase-like_dom"/>
</dbReference>
<gene>
    <name evidence="3" type="ORF">P0Y65_06140</name>
</gene>
<dbReference type="Pfam" id="PF13449">
    <property type="entry name" value="Phytase-like"/>
    <property type="match status" value="1"/>
</dbReference>
<feature type="chain" id="PRO_5042560843" evidence="1">
    <location>
        <begin position="22"/>
        <end position="439"/>
    </location>
</feature>
<proteinExistence type="predicted"/>
<dbReference type="AlphaFoldDB" id="A0AAJ5VVT5"/>
<name>A0AAJ5VVT5_9HYPH</name>
<evidence type="ECO:0000313" key="3">
    <source>
        <dbReference type="EMBL" id="WEK05831.1"/>
    </source>
</evidence>
<dbReference type="EMBL" id="CP119312">
    <property type="protein sequence ID" value="WEK05831.1"/>
    <property type="molecule type" value="Genomic_DNA"/>
</dbReference>